<evidence type="ECO:0000313" key="3">
    <source>
        <dbReference type="Proteomes" id="UP000694428"/>
    </source>
</evidence>
<reference evidence="2" key="1">
    <citation type="submission" date="2025-08" db="UniProtKB">
        <authorList>
            <consortium name="Ensembl"/>
        </authorList>
    </citation>
    <scope>IDENTIFICATION</scope>
</reference>
<name>A0A8C9FP40_PAVCR</name>
<keyword evidence="1" id="KW-0472">Membrane</keyword>
<evidence type="ECO:0000256" key="1">
    <source>
        <dbReference type="SAM" id="Phobius"/>
    </source>
</evidence>
<keyword evidence="1" id="KW-0812">Transmembrane</keyword>
<feature type="transmembrane region" description="Helical" evidence="1">
    <location>
        <begin position="42"/>
        <end position="62"/>
    </location>
</feature>
<keyword evidence="1" id="KW-1133">Transmembrane helix</keyword>
<dbReference type="Proteomes" id="UP000694428">
    <property type="component" value="Unplaced"/>
</dbReference>
<dbReference type="Ensembl" id="ENSPSTT00000019675.1">
    <property type="protein sequence ID" value="ENSPSTP00000018781.1"/>
    <property type="gene ID" value="ENSPSTG00000013517.1"/>
</dbReference>
<evidence type="ECO:0000313" key="2">
    <source>
        <dbReference type="Ensembl" id="ENSPSTP00000018781.1"/>
    </source>
</evidence>
<protein>
    <submittedName>
        <fullName evidence="2">Uncharacterized protein</fullName>
    </submittedName>
</protein>
<accession>A0A8C9FP40</accession>
<organism evidence="2 3">
    <name type="scientific">Pavo cristatus</name>
    <name type="common">Indian peafowl</name>
    <name type="synonym">Blue peafowl</name>
    <dbReference type="NCBI Taxonomy" id="9049"/>
    <lineage>
        <taxon>Eukaryota</taxon>
        <taxon>Metazoa</taxon>
        <taxon>Chordata</taxon>
        <taxon>Craniata</taxon>
        <taxon>Vertebrata</taxon>
        <taxon>Euteleostomi</taxon>
        <taxon>Archelosauria</taxon>
        <taxon>Archosauria</taxon>
        <taxon>Dinosauria</taxon>
        <taxon>Saurischia</taxon>
        <taxon>Theropoda</taxon>
        <taxon>Coelurosauria</taxon>
        <taxon>Aves</taxon>
        <taxon>Neognathae</taxon>
        <taxon>Galloanserae</taxon>
        <taxon>Galliformes</taxon>
        <taxon>Phasianidae</taxon>
        <taxon>Phasianinae</taxon>
        <taxon>Pavo</taxon>
    </lineage>
</organism>
<keyword evidence="3" id="KW-1185">Reference proteome</keyword>
<proteinExistence type="predicted"/>
<sequence length="84" mass="9534">MCHTAVLPLPWGRHSLSASLLSIFLWCHEIYNKTACVFNMLGSQLFIIIVLCFLYCFSYSVAGQQNPQDRDYTLAVSFPGLQDE</sequence>
<dbReference type="AlphaFoldDB" id="A0A8C9FP40"/>
<reference evidence="2" key="2">
    <citation type="submission" date="2025-09" db="UniProtKB">
        <authorList>
            <consortium name="Ensembl"/>
        </authorList>
    </citation>
    <scope>IDENTIFICATION</scope>
</reference>